<organism evidence="1">
    <name type="scientific">hydrothermal vent metagenome</name>
    <dbReference type="NCBI Taxonomy" id="652676"/>
    <lineage>
        <taxon>unclassified sequences</taxon>
        <taxon>metagenomes</taxon>
        <taxon>ecological metagenomes</taxon>
    </lineage>
</organism>
<dbReference type="EMBL" id="UOGA01000111">
    <property type="protein sequence ID" value="VAX18017.1"/>
    <property type="molecule type" value="Genomic_DNA"/>
</dbReference>
<dbReference type="GO" id="GO:0009055">
    <property type="term" value="F:electron transfer activity"/>
    <property type="evidence" value="ECO:0007669"/>
    <property type="project" value="InterPro"/>
</dbReference>
<reference evidence="1" key="1">
    <citation type="submission" date="2018-06" db="EMBL/GenBank/DDBJ databases">
        <authorList>
            <person name="Zhirakovskaya E."/>
        </authorList>
    </citation>
    <scope>NUCLEOTIDE SEQUENCE</scope>
</reference>
<name>A0A3B1CMT0_9ZZZZ</name>
<dbReference type="InterPro" id="IPR010980">
    <property type="entry name" value="Cyt_c/b562"/>
</dbReference>
<sequence>MRKNIISSAAIAMIILFSTVSFAEEKHQHEMRETKSEALSLPPDLKPVLLKEMKAIKNGMEKMIGEMAFGNYDNVAEIAGKIEKSFILKQKLSNEQLKKLHGLLPPGFRELDAKFHKNAGMLSHVAKAGHIDLVSFYYYKLLEGCQECHGKYARKRFHGFKGESAHIHDEEH</sequence>
<dbReference type="SUPFAM" id="SSF47175">
    <property type="entry name" value="Cytochromes"/>
    <property type="match status" value="1"/>
</dbReference>
<evidence type="ECO:0008006" key="2">
    <source>
        <dbReference type="Google" id="ProtNLM"/>
    </source>
</evidence>
<dbReference type="Gene3D" id="1.20.120.10">
    <property type="entry name" value="Cytochrome c/b562"/>
    <property type="match status" value="1"/>
</dbReference>
<protein>
    <recommendedName>
        <fullName evidence="2">Cytochrome C</fullName>
    </recommendedName>
</protein>
<evidence type="ECO:0000313" key="1">
    <source>
        <dbReference type="EMBL" id="VAX18017.1"/>
    </source>
</evidence>
<dbReference type="GO" id="GO:0020037">
    <property type="term" value="F:heme binding"/>
    <property type="evidence" value="ECO:0007669"/>
    <property type="project" value="InterPro"/>
</dbReference>
<dbReference type="GO" id="GO:0022900">
    <property type="term" value="P:electron transport chain"/>
    <property type="evidence" value="ECO:0007669"/>
    <property type="project" value="InterPro"/>
</dbReference>
<dbReference type="GO" id="GO:0005506">
    <property type="term" value="F:iron ion binding"/>
    <property type="evidence" value="ECO:0007669"/>
    <property type="project" value="InterPro"/>
</dbReference>
<gene>
    <name evidence="1" type="ORF">MNBD_NITROSPINAE04-1389</name>
</gene>
<proteinExistence type="predicted"/>
<dbReference type="AlphaFoldDB" id="A0A3B1CMT0"/>
<accession>A0A3B1CMT0</accession>